<dbReference type="PANTHER" id="PTHR16201:SF34">
    <property type="entry name" value="LYSOSOMAL AMINO ACID TRANSPORTER 1"/>
    <property type="match status" value="1"/>
</dbReference>
<evidence type="ECO:0000256" key="1">
    <source>
        <dbReference type="ARBA" id="ARBA00004141"/>
    </source>
</evidence>
<dbReference type="InterPro" id="IPR006603">
    <property type="entry name" value="PQ-loop_rpt"/>
</dbReference>
<comment type="similarity">
    <text evidence="5">Belongs to the laat-1 family.</text>
</comment>
<comment type="subcellular location">
    <subcellularLocation>
        <location evidence="1">Membrane</location>
        <topology evidence="1">Multi-pass membrane protein</topology>
    </subcellularLocation>
</comment>
<feature type="transmembrane region" description="Helical" evidence="6">
    <location>
        <begin position="66"/>
        <end position="83"/>
    </location>
</feature>
<feature type="transmembrane region" description="Helical" evidence="6">
    <location>
        <begin position="131"/>
        <end position="150"/>
    </location>
</feature>
<dbReference type="PANTHER" id="PTHR16201">
    <property type="entry name" value="SEVEN TRANSMEMBRANE PROTEIN 1-RELATED"/>
    <property type="match status" value="1"/>
</dbReference>
<keyword evidence="4 6" id="KW-0472">Membrane</keyword>
<evidence type="ECO:0000313" key="7">
    <source>
        <dbReference type="EMBL" id="JAP55805.1"/>
    </source>
</evidence>
<evidence type="ECO:0000256" key="3">
    <source>
        <dbReference type="ARBA" id="ARBA00022989"/>
    </source>
</evidence>
<keyword evidence="3 6" id="KW-1133">Transmembrane helix</keyword>
<dbReference type="Gene3D" id="1.20.1280.290">
    <property type="match status" value="1"/>
</dbReference>
<sequence>LEKIPKKCRTKFLLILKFEQRTAKLIRPMEVSTTYAPGSLEAECPGGLDWAWYGLGECIRTPRDKVSIAFGVLSIAAWFMFGFPQMITNCIKKIPDEAVSPFLLFFWLLGDSLNFIGAFLTNQLFLQKVLAGYTVVVDLFLIGQYVYYYCLHKHKVRKYGEDYVSNKEDESDKSSTWKMTPPATPTKTLATALLGVVSVSYLC</sequence>
<name>A0A0X3PVC7_SCHSO</name>
<dbReference type="InterPro" id="IPR051415">
    <property type="entry name" value="LAAT-1"/>
</dbReference>
<evidence type="ECO:0000256" key="2">
    <source>
        <dbReference type="ARBA" id="ARBA00022692"/>
    </source>
</evidence>
<keyword evidence="2 6" id="KW-0812">Transmembrane</keyword>
<reference evidence="7" key="1">
    <citation type="submission" date="2016-01" db="EMBL/GenBank/DDBJ databases">
        <title>Reference transcriptome for the parasite Schistocephalus solidus: insights into the molecular evolution of parasitism.</title>
        <authorList>
            <person name="Hebert F.O."/>
            <person name="Grambauer S."/>
            <person name="Barber I."/>
            <person name="Landry C.R."/>
            <person name="Aubin-Horth N."/>
        </authorList>
    </citation>
    <scope>NUCLEOTIDE SEQUENCE</scope>
</reference>
<dbReference type="GO" id="GO:0015174">
    <property type="term" value="F:basic amino acid transmembrane transporter activity"/>
    <property type="evidence" value="ECO:0007669"/>
    <property type="project" value="TreeGrafter"/>
</dbReference>
<dbReference type="AlphaFoldDB" id="A0A0X3PVC7"/>
<feature type="non-terminal residue" evidence="7">
    <location>
        <position position="203"/>
    </location>
</feature>
<evidence type="ECO:0000256" key="5">
    <source>
        <dbReference type="ARBA" id="ARBA00038039"/>
    </source>
</evidence>
<dbReference type="EMBL" id="GEEE01007420">
    <property type="protein sequence ID" value="JAP55805.1"/>
    <property type="molecule type" value="Transcribed_RNA"/>
</dbReference>
<feature type="non-terminal residue" evidence="7">
    <location>
        <position position="1"/>
    </location>
</feature>
<dbReference type="FunFam" id="1.20.1280.290:FF:000009">
    <property type="entry name" value="PQ loop repeat family protein"/>
    <property type="match status" value="1"/>
</dbReference>
<evidence type="ECO:0000256" key="6">
    <source>
        <dbReference type="SAM" id="Phobius"/>
    </source>
</evidence>
<dbReference type="Pfam" id="PF04193">
    <property type="entry name" value="PQ-loop"/>
    <property type="match status" value="1"/>
</dbReference>
<protein>
    <recommendedName>
        <fullName evidence="8">Lysosomal amino acid transporter 1 homolog</fullName>
    </recommendedName>
</protein>
<evidence type="ECO:0008006" key="8">
    <source>
        <dbReference type="Google" id="ProtNLM"/>
    </source>
</evidence>
<organism evidence="7">
    <name type="scientific">Schistocephalus solidus</name>
    <name type="common">Tapeworm</name>
    <dbReference type="NCBI Taxonomy" id="70667"/>
    <lineage>
        <taxon>Eukaryota</taxon>
        <taxon>Metazoa</taxon>
        <taxon>Spiralia</taxon>
        <taxon>Lophotrochozoa</taxon>
        <taxon>Platyhelminthes</taxon>
        <taxon>Cestoda</taxon>
        <taxon>Eucestoda</taxon>
        <taxon>Diphyllobothriidea</taxon>
        <taxon>Diphyllobothriidae</taxon>
        <taxon>Schistocephalus</taxon>
    </lineage>
</organism>
<dbReference type="GO" id="GO:0098852">
    <property type="term" value="C:lytic vacuole membrane"/>
    <property type="evidence" value="ECO:0007669"/>
    <property type="project" value="UniProtKB-ARBA"/>
</dbReference>
<accession>A0A0X3PVC7</accession>
<gene>
    <name evidence="7" type="ORF">TR160955</name>
</gene>
<evidence type="ECO:0000256" key="4">
    <source>
        <dbReference type="ARBA" id="ARBA00023136"/>
    </source>
</evidence>
<proteinExistence type="inferred from homology"/>
<feature type="transmembrane region" description="Helical" evidence="6">
    <location>
        <begin position="104"/>
        <end position="125"/>
    </location>
</feature>